<proteinExistence type="predicted"/>
<dbReference type="SUPFAM" id="SSF56281">
    <property type="entry name" value="Metallo-hydrolase/oxidoreductase"/>
    <property type="match status" value="1"/>
</dbReference>
<dbReference type="GO" id="GO:0042781">
    <property type="term" value="F:3'-tRNA processing endoribonuclease activity"/>
    <property type="evidence" value="ECO:0007669"/>
    <property type="project" value="TreeGrafter"/>
</dbReference>
<keyword evidence="3" id="KW-1185">Reference proteome</keyword>
<dbReference type="InterPro" id="IPR001279">
    <property type="entry name" value="Metallo-B-lactamas"/>
</dbReference>
<accession>A0A1G6KVB3</accession>
<protein>
    <submittedName>
        <fullName evidence="2">Ribonuclease BN, tRNA processing enzyme</fullName>
    </submittedName>
</protein>
<reference evidence="2 3" key="1">
    <citation type="submission" date="2016-10" db="EMBL/GenBank/DDBJ databases">
        <authorList>
            <person name="de Groot N.N."/>
        </authorList>
    </citation>
    <scope>NUCLEOTIDE SEQUENCE [LARGE SCALE GENOMIC DNA]</scope>
    <source>
        <strain evidence="2 3">WG14</strain>
    </source>
</reference>
<dbReference type="Proteomes" id="UP000199322">
    <property type="component" value="Unassembled WGS sequence"/>
</dbReference>
<dbReference type="EMBL" id="FMYV01000003">
    <property type="protein sequence ID" value="SDC34316.1"/>
    <property type="molecule type" value="Genomic_DNA"/>
</dbReference>
<name>A0A1G6KVB3_9BACT</name>
<dbReference type="PANTHER" id="PTHR46018">
    <property type="entry name" value="ZINC PHOSPHODIESTERASE ELAC PROTEIN 1"/>
    <property type="match status" value="1"/>
</dbReference>
<dbReference type="AlphaFoldDB" id="A0A1G6KVB3"/>
<organism evidence="2 3">
    <name type="scientific">Geotoga petraea</name>
    <dbReference type="NCBI Taxonomy" id="28234"/>
    <lineage>
        <taxon>Bacteria</taxon>
        <taxon>Thermotogati</taxon>
        <taxon>Thermotogota</taxon>
        <taxon>Thermotogae</taxon>
        <taxon>Petrotogales</taxon>
        <taxon>Petrotogaceae</taxon>
        <taxon>Geotoga</taxon>
    </lineage>
</organism>
<dbReference type="InterPro" id="IPR036866">
    <property type="entry name" value="RibonucZ/Hydroxyglut_hydro"/>
</dbReference>
<gene>
    <name evidence="2" type="ORF">SAMN04488588_0883</name>
</gene>
<feature type="domain" description="Metallo-beta-lactamase" evidence="1">
    <location>
        <begin position="45"/>
        <end position="211"/>
    </location>
</feature>
<dbReference type="Pfam" id="PF12706">
    <property type="entry name" value="Lactamase_B_2"/>
    <property type="match status" value="1"/>
</dbReference>
<evidence type="ECO:0000259" key="1">
    <source>
        <dbReference type="Pfam" id="PF12706"/>
    </source>
</evidence>
<sequence>MNLKVIGYWGAYPEPDSATSCYVISDEESKIVLDIGSGALSKLTKYENINKINDIIISHFHYDHFVDIYPLQFNSMIQQNIGKRKEPINIYTPYDPNYSDTMDYKTFTKNIMYNQGPIFDINGFITTFLKTNHVIDSYAVKVKKIGKSIVYTGDTAWSDELVDFSKNADLLICEASLFDGMKGKVEGHLTAGEAGKLANEANVKKLLLTHFPHFGVIELLKKQASKYFKKEIILAEENKTIKL</sequence>
<dbReference type="STRING" id="28234.SAMN04488588_0883"/>
<dbReference type="CDD" id="cd07716">
    <property type="entry name" value="RNaseZ_short-form-like_MBL-fold"/>
    <property type="match status" value="1"/>
</dbReference>
<evidence type="ECO:0000313" key="3">
    <source>
        <dbReference type="Proteomes" id="UP000199322"/>
    </source>
</evidence>
<dbReference type="RefSeq" id="WP_091403136.1">
    <property type="nucleotide sequence ID" value="NZ_FMYV01000003.1"/>
</dbReference>
<evidence type="ECO:0000313" key="2">
    <source>
        <dbReference type="EMBL" id="SDC34316.1"/>
    </source>
</evidence>
<dbReference type="Gene3D" id="3.60.15.10">
    <property type="entry name" value="Ribonuclease Z/Hydroxyacylglutathione hydrolase-like"/>
    <property type="match status" value="1"/>
</dbReference>
<dbReference type="PANTHER" id="PTHR46018:SF4">
    <property type="entry name" value="METALLO-HYDROLASE YHFI-RELATED"/>
    <property type="match status" value="1"/>
</dbReference>